<feature type="domain" description="BMC" evidence="4">
    <location>
        <begin position="4"/>
        <end position="80"/>
    </location>
</feature>
<protein>
    <submittedName>
        <fullName evidence="5">BMC domain-containing protein</fullName>
    </submittedName>
</protein>
<comment type="caution">
    <text evidence="5">The sequence shown here is derived from an EMBL/GenBank/DDBJ whole genome shotgun (WGS) entry which is preliminary data.</text>
</comment>
<dbReference type="AlphaFoldDB" id="A0A930EF51"/>
<evidence type="ECO:0000256" key="2">
    <source>
        <dbReference type="ARBA" id="ARBA00024446"/>
    </source>
</evidence>
<evidence type="ECO:0000313" key="5">
    <source>
        <dbReference type="EMBL" id="MBF1352287.1"/>
    </source>
</evidence>
<dbReference type="EMBL" id="JABZQH010000121">
    <property type="protein sequence ID" value="MBF1352287.1"/>
    <property type="molecule type" value="Genomic_DNA"/>
</dbReference>
<sequence>MYNAIGMVELSSIARGIYVADQMIKAAAVEPVSCTAVCPGKYIILVKGDTAAVESSVNTGIAISGEYCVDSFVIPNIHPD</sequence>
<proteinExistence type="inferred from homology"/>
<evidence type="ECO:0000259" key="4">
    <source>
        <dbReference type="PROSITE" id="PS51930"/>
    </source>
</evidence>
<evidence type="ECO:0000313" key="6">
    <source>
        <dbReference type="Proteomes" id="UP000722050"/>
    </source>
</evidence>
<dbReference type="PROSITE" id="PS51930">
    <property type="entry name" value="BMC_2"/>
    <property type="match status" value="1"/>
</dbReference>
<organism evidence="5 6">
    <name type="scientific">Mogibacterium diversum</name>
    <dbReference type="NCBI Taxonomy" id="114527"/>
    <lineage>
        <taxon>Bacteria</taxon>
        <taxon>Bacillati</taxon>
        <taxon>Bacillota</taxon>
        <taxon>Clostridia</taxon>
        <taxon>Peptostreptococcales</taxon>
        <taxon>Anaerovoracaceae</taxon>
        <taxon>Mogibacterium</taxon>
    </lineage>
</organism>
<dbReference type="GO" id="GO:0031469">
    <property type="term" value="C:bacterial microcompartment"/>
    <property type="evidence" value="ECO:0007669"/>
    <property type="project" value="UniProtKB-SubCell"/>
</dbReference>
<dbReference type="CDD" id="cd07053">
    <property type="entry name" value="BMC_PduT_repeat1"/>
    <property type="match status" value="1"/>
</dbReference>
<gene>
    <name evidence="5" type="ORF">HXM71_04090</name>
</gene>
<dbReference type="SUPFAM" id="SSF143414">
    <property type="entry name" value="CcmK-like"/>
    <property type="match status" value="1"/>
</dbReference>
<dbReference type="SMART" id="SM00877">
    <property type="entry name" value="BMC"/>
    <property type="match status" value="1"/>
</dbReference>
<comment type="subcellular location">
    <subcellularLocation>
        <location evidence="1">Bacterial microcompartment</location>
    </subcellularLocation>
</comment>
<dbReference type="Gene3D" id="3.30.70.1710">
    <property type="match status" value="1"/>
</dbReference>
<feature type="non-terminal residue" evidence="5">
    <location>
        <position position="80"/>
    </location>
</feature>
<dbReference type="PANTHER" id="PTHR33941">
    <property type="entry name" value="PROPANEDIOL UTILIZATION PROTEIN PDUA"/>
    <property type="match status" value="1"/>
</dbReference>
<name>A0A930EF51_9FIRM</name>
<dbReference type="PANTHER" id="PTHR33941:SF11">
    <property type="entry name" value="BACTERIAL MICROCOMPARTMENT SHELL PROTEIN PDUJ"/>
    <property type="match status" value="1"/>
</dbReference>
<evidence type="ECO:0000256" key="3">
    <source>
        <dbReference type="PROSITE-ProRule" id="PRU01278"/>
    </source>
</evidence>
<accession>A0A930EF51</accession>
<dbReference type="InterPro" id="IPR044872">
    <property type="entry name" value="CcmK/CsoS1_BMC"/>
</dbReference>
<dbReference type="InterPro" id="IPR000249">
    <property type="entry name" value="BMC_dom"/>
</dbReference>
<comment type="similarity">
    <text evidence="3">Belongs to the bacterial microcompartments protein family.</text>
</comment>
<dbReference type="Proteomes" id="UP000722050">
    <property type="component" value="Unassembled WGS sequence"/>
</dbReference>
<dbReference type="InterPro" id="IPR050575">
    <property type="entry name" value="BMC_shell"/>
</dbReference>
<dbReference type="InterPro" id="IPR037233">
    <property type="entry name" value="CcmK-like_sf"/>
</dbReference>
<keyword evidence="2" id="KW-1283">Bacterial microcompartment</keyword>
<evidence type="ECO:0000256" key="1">
    <source>
        <dbReference type="ARBA" id="ARBA00024322"/>
    </source>
</evidence>
<reference evidence="5" key="1">
    <citation type="submission" date="2020-04" db="EMBL/GenBank/DDBJ databases">
        <title>Deep metagenomics examines the oral microbiome during advanced dental caries in children, revealing novel taxa and co-occurrences with host molecules.</title>
        <authorList>
            <person name="Baker J.L."/>
            <person name="Morton J.T."/>
            <person name="Dinis M."/>
            <person name="Alvarez R."/>
            <person name="Tran N.C."/>
            <person name="Knight R."/>
            <person name="Edlund A."/>
        </authorList>
    </citation>
    <scope>NUCLEOTIDE SEQUENCE</scope>
    <source>
        <strain evidence="5">JCVI_24_bin.8</strain>
    </source>
</reference>
<dbReference type="Pfam" id="PF00936">
    <property type="entry name" value="BMC"/>
    <property type="match status" value="1"/>
</dbReference>